<keyword evidence="4 9" id="KW-0378">Hydrolase</keyword>
<evidence type="ECO:0000256" key="3">
    <source>
        <dbReference type="ARBA" id="ARBA00012663"/>
    </source>
</evidence>
<evidence type="ECO:0000259" key="7">
    <source>
        <dbReference type="Pfam" id="PF00728"/>
    </source>
</evidence>
<comment type="similarity">
    <text evidence="2">Belongs to the glycosyl hydrolase 20 family.</text>
</comment>
<evidence type="ECO:0000256" key="1">
    <source>
        <dbReference type="ARBA" id="ARBA00001231"/>
    </source>
</evidence>
<dbReference type="InterPro" id="IPR015883">
    <property type="entry name" value="Glyco_hydro_20_cat"/>
</dbReference>
<dbReference type="PANTHER" id="PTHR22600:SF57">
    <property type="entry name" value="BETA-N-ACETYLHEXOSAMINIDASE"/>
    <property type="match status" value="1"/>
</dbReference>
<dbReference type="InterPro" id="IPR017853">
    <property type="entry name" value="GH"/>
</dbReference>
<dbReference type="CAZy" id="GH20">
    <property type="family name" value="Glycoside Hydrolase Family 20"/>
</dbReference>
<dbReference type="SUPFAM" id="SSF56988">
    <property type="entry name" value="Anthrax protective antigen"/>
    <property type="match status" value="1"/>
</dbReference>
<dbReference type="Gene3D" id="3.30.379.10">
    <property type="entry name" value="Chitobiase/beta-hexosaminidase domain 2-like"/>
    <property type="match status" value="1"/>
</dbReference>
<dbReference type="SUPFAM" id="SSF55545">
    <property type="entry name" value="beta-N-acetylhexosaminidase-like domain"/>
    <property type="match status" value="1"/>
</dbReference>
<organism evidence="9 10">
    <name type="scientific">Pedobacter heparinus (strain ATCC 13125 / DSM 2366 / CIP 104194 / JCM 7457 / NBRC 12017 / NCIMB 9290 / NRRL B-14731 / HIM 762-3)</name>
    <dbReference type="NCBI Taxonomy" id="485917"/>
    <lineage>
        <taxon>Bacteria</taxon>
        <taxon>Pseudomonadati</taxon>
        <taxon>Bacteroidota</taxon>
        <taxon>Sphingobacteriia</taxon>
        <taxon>Sphingobacteriales</taxon>
        <taxon>Sphingobacteriaceae</taxon>
        <taxon>Pedobacter</taxon>
    </lineage>
</organism>
<dbReference type="EC" id="3.2.1.52" evidence="3"/>
<evidence type="ECO:0000256" key="5">
    <source>
        <dbReference type="ARBA" id="ARBA00023295"/>
    </source>
</evidence>
<dbReference type="AlphaFoldDB" id="C6Y0Z2"/>
<dbReference type="Gene3D" id="3.20.20.80">
    <property type="entry name" value="Glycosidases"/>
    <property type="match status" value="1"/>
</dbReference>
<dbReference type="Pfam" id="PF00728">
    <property type="entry name" value="Glyco_hydro_20"/>
    <property type="match status" value="1"/>
</dbReference>
<dbReference type="CDD" id="cd06563">
    <property type="entry name" value="GH20_chitobiase-like"/>
    <property type="match status" value="1"/>
</dbReference>
<dbReference type="InterPro" id="IPR029018">
    <property type="entry name" value="Hex-like_dom2"/>
</dbReference>
<dbReference type="InterPro" id="IPR025705">
    <property type="entry name" value="Beta_hexosaminidase_sua/sub"/>
</dbReference>
<feature type="domain" description="Beta-hexosaminidase bacterial type N-terminal" evidence="8">
    <location>
        <begin position="30"/>
        <end position="153"/>
    </location>
</feature>
<reference evidence="9 10" key="1">
    <citation type="journal article" date="2009" name="Stand. Genomic Sci.">
        <title>Complete genome sequence of Pedobacter heparinus type strain (HIM 762-3).</title>
        <authorList>
            <person name="Han C."/>
            <person name="Spring S."/>
            <person name="Lapidus A."/>
            <person name="Del Rio T.G."/>
            <person name="Tice H."/>
            <person name="Copeland A."/>
            <person name="Cheng J.F."/>
            <person name="Lucas S."/>
            <person name="Chen F."/>
            <person name="Nolan M."/>
            <person name="Bruce D."/>
            <person name="Goodwin L."/>
            <person name="Pitluck S."/>
            <person name="Ivanova N."/>
            <person name="Mavromatis K."/>
            <person name="Mikhailova N."/>
            <person name="Pati A."/>
            <person name="Chen A."/>
            <person name="Palaniappan K."/>
            <person name="Land M."/>
            <person name="Hauser L."/>
            <person name="Chang Y.J."/>
            <person name="Jeffries C.C."/>
            <person name="Saunders E."/>
            <person name="Chertkov O."/>
            <person name="Brettin T."/>
            <person name="Goker M."/>
            <person name="Rohde M."/>
            <person name="Bristow J."/>
            <person name="Eisen J.A."/>
            <person name="Markowitz V."/>
            <person name="Hugenholtz P."/>
            <person name="Kyrpides N.C."/>
            <person name="Klenk H.P."/>
            <person name="Detter J.C."/>
        </authorList>
    </citation>
    <scope>NUCLEOTIDE SEQUENCE [LARGE SCALE GENOMIC DNA]</scope>
    <source>
        <strain evidence="10">ATCC 13125 / DSM 2366 / CIP 104194 / JCM 7457 / NBRC 12017 / NCIMB 9290 / NRRL B-14731 / HIM 762-3</strain>
    </source>
</reference>
<dbReference type="EMBL" id="CP001681">
    <property type="protein sequence ID" value="ACU04919.1"/>
    <property type="molecule type" value="Genomic_DNA"/>
</dbReference>
<evidence type="ECO:0000259" key="8">
    <source>
        <dbReference type="Pfam" id="PF02838"/>
    </source>
</evidence>
<dbReference type="Pfam" id="PF02838">
    <property type="entry name" value="Glyco_hydro_20b"/>
    <property type="match status" value="1"/>
</dbReference>
<keyword evidence="5 9" id="KW-0326">Glycosidase</keyword>
<dbReference type="STRING" id="485917.Phep_2718"/>
<dbReference type="PANTHER" id="PTHR22600">
    <property type="entry name" value="BETA-HEXOSAMINIDASE"/>
    <property type="match status" value="1"/>
</dbReference>
<gene>
    <name evidence="9" type="ordered locus">Phep_2718</name>
</gene>
<dbReference type="HOGENOM" id="CLU_007082_5_0_10"/>
<evidence type="ECO:0000256" key="6">
    <source>
        <dbReference type="PIRSR" id="PIRSR625705-1"/>
    </source>
</evidence>
<evidence type="ECO:0000256" key="2">
    <source>
        <dbReference type="ARBA" id="ARBA00006285"/>
    </source>
</evidence>
<dbReference type="InterPro" id="IPR015882">
    <property type="entry name" value="HEX_bac_N"/>
</dbReference>
<feature type="domain" description="Glycoside hydrolase family 20 catalytic" evidence="7">
    <location>
        <begin position="157"/>
        <end position="519"/>
    </location>
</feature>
<keyword evidence="10" id="KW-1185">Reference proteome</keyword>
<dbReference type="eggNOG" id="COG3525">
    <property type="taxonomic scope" value="Bacteria"/>
</dbReference>
<feature type="active site" description="Proton donor" evidence="6">
    <location>
        <position position="349"/>
    </location>
</feature>
<name>C6Y0Z2_PEDHD</name>
<dbReference type="Proteomes" id="UP000000852">
    <property type="component" value="Chromosome"/>
</dbReference>
<comment type="catalytic activity">
    <reaction evidence="1">
        <text>Hydrolysis of terminal non-reducing N-acetyl-D-hexosamine residues in N-acetyl-beta-D-hexosaminides.</text>
        <dbReference type="EC" id="3.2.1.52"/>
    </reaction>
</comment>
<evidence type="ECO:0000313" key="10">
    <source>
        <dbReference type="Proteomes" id="UP000000852"/>
    </source>
</evidence>
<dbReference type="GO" id="GO:0004563">
    <property type="term" value="F:beta-N-acetylhexosaminidase activity"/>
    <property type="evidence" value="ECO:0007669"/>
    <property type="project" value="UniProtKB-EC"/>
</dbReference>
<dbReference type="PRINTS" id="PR00738">
    <property type="entry name" value="GLHYDRLASE20"/>
</dbReference>
<dbReference type="RefSeq" id="WP_015808530.1">
    <property type="nucleotide sequence ID" value="NC_013061.1"/>
</dbReference>
<dbReference type="GO" id="GO:0016020">
    <property type="term" value="C:membrane"/>
    <property type="evidence" value="ECO:0007669"/>
    <property type="project" value="TreeGrafter"/>
</dbReference>
<sequence>MMPSLNKTIVLLFLVLTGIAHCVYSQSSVAIVPTPLNMLPGKGNFTFSALTVIRTAHPEDPAVRFLQNYLLEQWRYRNPVQSSSKAVGSSLLEITGEGTEGFEAEEYELVVSPAKITLKGKGAGLFYGIQSLIQLFPNQRSGTASLPCIKIKDRPRFGYRGLMLDVSRHFFTVRQVKDLLDLMAQYKLNRFHWHLTDDQGWRIEIRSYPKLTEVGAWRVPRLGDFNQMIDPPKPGEKATDGGYYTQEEIKEVVRYASERQIEVIPEIDVPGHCMAAIAAYPELSVTKNPETKVNPGSSFARWFPGGGFEMYVDNALNPTDEKVYQFLDQVIGEVAQLFPYKYLHIGGDECYKGFWEKDAGVQAFMKRMNIKDMHALQSYFIGRVNDIVRAKNKQLIGWDEILEGGATKGVAVMNRFGAKSAGEQARQQIPLVMAPGNQGLYFDYAQSASDMEPINHGGYSPLWKSYNYDPVPPGLSKTEAQYILGVEGCIWTEHIGTVSKLQYMILPRMLGLAETGWSEVQRKNYEHFSKNVLPVHLERFEQSGANYRVPNAFSYTDTVLVGTSFNFNLIPPVPGSKIYYTLNNKMPGDFDHEYKQPMDFVMPESASRVLKTIVITPSGRRSVVTRTVMYNPKLLPSLSSANLRRGLKYKVYKDSLTSLTQPLVVKDVDSGITKTITLPEKYAGKSKGLIAFEGFISMPKDDVYHFSSANKSVQIYIGGKLAFDSENPKSDKPLPLFLQKGQHQIQVNYLFRAENPKLALFFRSHSAGEIAISESMLAH</sequence>
<accession>C6Y0Z2</accession>
<dbReference type="GO" id="GO:0030203">
    <property type="term" value="P:glycosaminoglycan metabolic process"/>
    <property type="evidence" value="ECO:0007669"/>
    <property type="project" value="TreeGrafter"/>
</dbReference>
<dbReference type="SUPFAM" id="SSF51445">
    <property type="entry name" value="(Trans)glycosidases"/>
    <property type="match status" value="1"/>
</dbReference>
<evidence type="ECO:0000313" key="9">
    <source>
        <dbReference type="EMBL" id="ACU04919.1"/>
    </source>
</evidence>
<dbReference type="GO" id="GO:0005975">
    <property type="term" value="P:carbohydrate metabolic process"/>
    <property type="evidence" value="ECO:0007669"/>
    <property type="project" value="InterPro"/>
</dbReference>
<proteinExistence type="inferred from homology"/>
<dbReference type="KEGG" id="phe:Phep_2718"/>
<evidence type="ECO:0000256" key="4">
    <source>
        <dbReference type="ARBA" id="ARBA00022801"/>
    </source>
</evidence>
<dbReference type="OrthoDB" id="726159at2"/>
<protein>
    <recommendedName>
        <fullName evidence="3">beta-N-acetylhexosaminidase</fullName>
        <ecNumber evidence="3">3.2.1.52</ecNumber>
    </recommendedName>
</protein>